<dbReference type="GO" id="GO:0000149">
    <property type="term" value="F:SNARE binding"/>
    <property type="evidence" value="ECO:0007669"/>
    <property type="project" value="TreeGrafter"/>
</dbReference>
<evidence type="ECO:0000313" key="3">
    <source>
        <dbReference type="Proteomes" id="UP000675881"/>
    </source>
</evidence>
<dbReference type="SUPFAM" id="SSF48403">
    <property type="entry name" value="Ankyrin repeat"/>
    <property type="match status" value="1"/>
</dbReference>
<dbReference type="InterPro" id="IPR036770">
    <property type="entry name" value="Ankyrin_rpt-contain_sf"/>
</dbReference>
<dbReference type="PROSITE" id="PS50297">
    <property type="entry name" value="ANK_REP_REGION"/>
    <property type="match status" value="2"/>
</dbReference>
<dbReference type="GO" id="GO:0051601">
    <property type="term" value="P:exocyst localization"/>
    <property type="evidence" value="ECO:0007669"/>
    <property type="project" value="TreeGrafter"/>
</dbReference>
<dbReference type="GO" id="GO:0006887">
    <property type="term" value="P:exocytosis"/>
    <property type="evidence" value="ECO:0007669"/>
    <property type="project" value="InterPro"/>
</dbReference>
<accession>A0A7R8D7X3</accession>
<dbReference type="PANTHER" id="PTHR21292">
    <property type="entry name" value="EXOCYST COMPLEX COMPONENT SEC6-RELATED"/>
    <property type="match status" value="1"/>
</dbReference>
<proteinExistence type="predicted"/>
<dbReference type="SMART" id="SM00248">
    <property type="entry name" value="ANK"/>
    <property type="match status" value="3"/>
</dbReference>
<gene>
    <name evidence="2" type="ORF">LSAA_13547</name>
</gene>
<dbReference type="PROSITE" id="PS50088">
    <property type="entry name" value="ANK_REPEAT"/>
    <property type="match status" value="2"/>
</dbReference>
<dbReference type="InterPro" id="IPR002110">
    <property type="entry name" value="Ankyrin_rpt"/>
</dbReference>
<dbReference type="Pfam" id="PF06046">
    <property type="entry name" value="Sec6"/>
    <property type="match status" value="1"/>
</dbReference>
<dbReference type="OrthoDB" id="10047020at2759"/>
<dbReference type="Pfam" id="PF12796">
    <property type="entry name" value="Ank_2"/>
    <property type="match status" value="1"/>
</dbReference>
<evidence type="ECO:0000313" key="2">
    <source>
        <dbReference type="EMBL" id="CAF3030635.1"/>
    </source>
</evidence>
<dbReference type="InterPro" id="IPR010326">
    <property type="entry name" value="EXOC3/Sec6"/>
</dbReference>
<dbReference type="GO" id="GO:0000145">
    <property type="term" value="C:exocyst"/>
    <property type="evidence" value="ECO:0007669"/>
    <property type="project" value="InterPro"/>
</dbReference>
<keyword evidence="3" id="KW-1185">Reference proteome</keyword>
<name>A0A7R8D7X3_LEPSM</name>
<dbReference type="Proteomes" id="UP000675881">
    <property type="component" value="Chromosome 8"/>
</dbReference>
<sequence>MDIEKLEEETKKKKAAKKVANMLYAPDKLEKTIKEEDPIHLSHHSIPPPHPPPKPKKFWPEKPSTEKIKANTVLTNLQRGNIPTMQTIVEPESIRNLHQRAGQGELTATDILSNDPNLLDASGKSLLMWASSYGQTPTVSLLLRHGADSQLRARENETALHLAASHGHHDTVKVLLAHGAQVDALDENACTPLMFAALMNHPHSVNELILYHADITLTNINGDTAYSLASLRKSDLARAVIENSLISLLKRINVSRKKASVEAMLKTAMQSQLDGVKTGLEQLQSALADMQQVTESVAEIEETLKELPLLQDKLYDIKIETQKHSQLLTAKENLKHLFTVPETVQQTETWIMEGKLLEAHKAMVDLENSRDDLLFELHKLPHQSSNDREVLKEYFEPLTSLSYKMEKQIKFALQRSLNTVRKDPKVVVTALRIIEREEKSDEECFQRQKSTGFIPPGRPKNWREKAMDALKTHVMERLEGNQLEIRSENKMWLVRHLEVIRMIACEDLRNSLSNRLLEIIDAGLEGQEYVSILSWILQNLSRKGNDEKH</sequence>
<protein>
    <submittedName>
        <fullName evidence="2">EXOC3</fullName>
    </submittedName>
</protein>
<dbReference type="EMBL" id="HG994587">
    <property type="protein sequence ID" value="CAF3030635.1"/>
    <property type="molecule type" value="Genomic_DNA"/>
</dbReference>
<dbReference type="Gene3D" id="1.25.40.20">
    <property type="entry name" value="Ankyrin repeat-containing domain"/>
    <property type="match status" value="1"/>
</dbReference>
<dbReference type="PANTHER" id="PTHR21292:SF1">
    <property type="entry name" value="EXOCYST COMPLEX COMPONENT 3"/>
    <property type="match status" value="1"/>
</dbReference>
<dbReference type="Pfam" id="PF00023">
    <property type="entry name" value="Ank"/>
    <property type="match status" value="1"/>
</dbReference>
<evidence type="ECO:0000256" key="1">
    <source>
        <dbReference type="SAM" id="MobiDB-lite"/>
    </source>
</evidence>
<reference evidence="2" key="1">
    <citation type="submission" date="2021-02" db="EMBL/GenBank/DDBJ databases">
        <authorList>
            <person name="Bekaert M."/>
        </authorList>
    </citation>
    <scope>NUCLEOTIDE SEQUENCE</scope>
    <source>
        <strain evidence="2">IoA-00</strain>
    </source>
</reference>
<feature type="region of interest" description="Disordered" evidence="1">
    <location>
        <begin position="35"/>
        <end position="58"/>
    </location>
</feature>
<dbReference type="AlphaFoldDB" id="A0A7R8D7X3"/>
<organism evidence="2 3">
    <name type="scientific">Lepeophtheirus salmonis</name>
    <name type="common">Salmon louse</name>
    <name type="synonym">Caligus salmonis</name>
    <dbReference type="NCBI Taxonomy" id="72036"/>
    <lineage>
        <taxon>Eukaryota</taxon>
        <taxon>Metazoa</taxon>
        <taxon>Ecdysozoa</taxon>
        <taxon>Arthropoda</taxon>
        <taxon>Crustacea</taxon>
        <taxon>Multicrustacea</taxon>
        <taxon>Hexanauplia</taxon>
        <taxon>Copepoda</taxon>
        <taxon>Siphonostomatoida</taxon>
        <taxon>Caligidae</taxon>
        <taxon>Lepeophtheirus</taxon>
    </lineage>
</organism>